<keyword evidence="3" id="KW-0813">Transport</keyword>
<feature type="transmembrane region" description="Helical" evidence="8">
    <location>
        <begin position="21"/>
        <end position="41"/>
    </location>
</feature>
<evidence type="ECO:0000256" key="7">
    <source>
        <dbReference type="ARBA" id="ARBA00023136"/>
    </source>
</evidence>
<evidence type="ECO:0000256" key="2">
    <source>
        <dbReference type="ARBA" id="ARBA00008873"/>
    </source>
</evidence>
<dbReference type="PANTHER" id="PTHR11562">
    <property type="entry name" value="CATION EFFLUX PROTEIN/ ZINC TRANSPORTER"/>
    <property type="match status" value="1"/>
</dbReference>
<dbReference type="GO" id="GO:0005385">
    <property type="term" value="F:zinc ion transmembrane transporter activity"/>
    <property type="evidence" value="ECO:0007669"/>
    <property type="project" value="TreeGrafter"/>
</dbReference>
<feature type="transmembrane region" description="Helical" evidence="8">
    <location>
        <begin position="47"/>
        <end position="68"/>
    </location>
</feature>
<evidence type="ECO:0000256" key="5">
    <source>
        <dbReference type="ARBA" id="ARBA00022989"/>
    </source>
</evidence>
<dbReference type="AlphaFoldDB" id="A0LU83"/>
<feature type="domain" description="Cation efflux protein cytoplasmic" evidence="10">
    <location>
        <begin position="216"/>
        <end position="294"/>
    </location>
</feature>
<keyword evidence="4 8" id="KW-0812">Transmembrane</keyword>
<sequence length="306" mass="32027">MHGEHGRTPHPADQVIQRRHLRIALALISAFLVAEVVAAIAGRSLALLADAGHLLVDVAALAASLWAAHLAARPAGGVWTYGLKRAEILAAAVNGVTLVALALVIVVEAVRRLTSAPSVVGSIVLLTAVAGLIVNAVATAVLARGQHRSLNIRGAFAHLLTDVYAFAGTAAAGLVILITGWGRADAIASLLVAALMGKAAYRLLRDAGRILLQAAPESIDLAEVRAHLIDVPHVVDVHDLHVWTVTSGLPTLSAHVVLEDHCFASGHAPQLLDALQNCLAGHFDVTHSTFQLEPRTHLTHEVGAHR</sequence>
<accession>A0LU83</accession>
<dbReference type="KEGG" id="ace:Acel_1221"/>
<feature type="domain" description="Cation efflux protein transmembrane" evidence="9">
    <location>
        <begin position="22"/>
        <end position="212"/>
    </location>
</feature>
<dbReference type="InterPro" id="IPR036837">
    <property type="entry name" value="Cation_efflux_CTD_sf"/>
</dbReference>
<reference evidence="11 12" key="1">
    <citation type="journal article" date="2009" name="Genome Res.">
        <title>Complete genome of the cellulolytic thermophile Acidothermus cellulolyticus 11B provides insights into its ecophysiological and evolutionary adaptations.</title>
        <authorList>
            <person name="Barabote R.D."/>
            <person name="Xie G."/>
            <person name="Leu D.H."/>
            <person name="Normand P."/>
            <person name="Necsulea A."/>
            <person name="Daubin V."/>
            <person name="Medigue C."/>
            <person name="Adney W.S."/>
            <person name="Xu X.C."/>
            <person name="Lapidus A."/>
            <person name="Parales R.E."/>
            <person name="Detter C."/>
            <person name="Pujic P."/>
            <person name="Bruce D."/>
            <person name="Lavire C."/>
            <person name="Challacombe J.F."/>
            <person name="Brettin T.S."/>
            <person name="Berry A.M."/>
        </authorList>
    </citation>
    <scope>NUCLEOTIDE SEQUENCE [LARGE SCALE GENOMIC DNA]</scope>
    <source>
        <strain evidence="12">ATCC 43068 / DSM 8971 / 11B</strain>
    </source>
</reference>
<gene>
    <name evidence="11" type="ordered locus">Acel_1221</name>
</gene>
<dbReference type="Gene3D" id="1.20.1510.10">
    <property type="entry name" value="Cation efflux protein transmembrane domain"/>
    <property type="match status" value="1"/>
</dbReference>
<evidence type="ECO:0000256" key="4">
    <source>
        <dbReference type="ARBA" id="ARBA00022692"/>
    </source>
</evidence>
<dbReference type="Proteomes" id="UP000008221">
    <property type="component" value="Chromosome"/>
</dbReference>
<dbReference type="EMBL" id="CP000481">
    <property type="protein sequence ID" value="ABK52993.1"/>
    <property type="molecule type" value="Genomic_DNA"/>
</dbReference>
<dbReference type="NCBIfam" id="TIGR01297">
    <property type="entry name" value="CDF"/>
    <property type="match status" value="1"/>
</dbReference>
<dbReference type="FunCoup" id="A0LU83">
    <property type="interactions" value="169"/>
</dbReference>
<dbReference type="HOGENOM" id="CLU_013430_0_0_11"/>
<evidence type="ECO:0000259" key="9">
    <source>
        <dbReference type="Pfam" id="PF01545"/>
    </source>
</evidence>
<dbReference type="SUPFAM" id="SSF161111">
    <property type="entry name" value="Cation efflux protein transmembrane domain-like"/>
    <property type="match status" value="1"/>
</dbReference>
<evidence type="ECO:0000313" key="12">
    <source>
        <dbReference type="Proteomes" id="UP000008221"/>
    </source>
</evidence>
<evidence type="ECO:0000256" key="6">
    <source>
        <dbReference type="ARBA" id="ARBA00023065"/>
    </source>
</evidence>
<dbReference type="InterPro" id="IPR058533">
    <property type="entry name" value="Cation_efflux_TM"/>
</dbReference>
<organism evidence="11 12">
    <name type="scientific">Acidothermus cellulolyticus (strain ATCC 43068 / DSM 8971 / 11B)</name>
    <dbReference type="NCBI Taxonomy" id="351607"/>
    <lineage>
        <taxon>Bacteria</taxon>
        <taxon>Bacillati</taxon>
        <taxon>Actinomycetota</taxon>
        <taxon>Actinomycetes</taxon>
        <taxon>Acidothermales</taxon>
        <taxon>Acidothermaceae</taxon>
        <taxon>Acidothermus</taxon>
    </lineage>
</organism>
<dbReference type="STRING" id="351607.Acel_1221"/>
<feature type="transmembrane region" description="Helical" evidence="8">
    <location>
        <begin position="119"/>
        <end position="143"/>
    </location>
</feature>
<name>A0LU83_ACIC1</name>
<keyword evidence="6" id="KW-0406">Ion transport</keyword>
<keyword evidence="12" id="KW-1185">Reference proteome</keyword>
<evidence type="ECO:0000256" key="3">
    <source>
        <dbReference type="ARBA" id="ARBA00022448"/>
    </source>
</evidence>
<dbReference type="InterPro" id="IPR027470">
    <property type="entry name" value="Cation_efflux_CTD"/>
</dbReference>
<dbReference type="Pfam" id="PF16916">
    <property type="entry name" value="ZT_dimer"/>
    <property type="match status" value="1"/>
</dbReference>
<dbReference type="OrthoDB" id="9809646at2"/>
<dbReference type="RefSeq" id="WP_011720056.1">
    <property type="nucleotide sequence ID" value="NC_008578.1"/>
</dbReference>
<dbReference type="PANTHER" id="PTHR11562:SF17">
    <property type="entry name" value="RE54080P-RELATED"/>
    <property type="match status" value="1"/>
</dbReference>
<dbReference type="eggNOG" id="COG1230">
    <property type="taxonomic scope" value="Bacteria"/>
</dbReference>
<dbReference type="InParanoid" id="A0LU83"/>
<evidence type="ECO:0000256" key="8">
    <source>
        <dbReference type="SAM" id="Phobius"/>
    </source>
</evidence>
<dbReference type="Pfam" id="PF01545">
    <property type="entry name" value="Cation_efflux"/>
    <property type="match status" value="1"/>
</dbReference>
<feature type="transmembrane region" description="Helical" evidence="8">
    <location>
        <begin position="88"/>
        <end position="107"/>
    </location>
</feature>
<dbReference type="InterPro" id="IPR027469">
    <property type="entry name" value="Cation_efflux_TMD_sf"/>
</dbReference>
<evidence type="ECO:0000313" key="11">
    <source>
        <dbReference type="EMBL" id="ABK52993.1"/>
    </source>
</evidence>
<protein>
    <submittedName>
        <fullName evidence="11">Cation diffusion facilitator family transporter</fullName>
    </submittedName>
</protein>
<proteinExistence type="inferred from homology"/>
<evidence type="ECO:0000259" key="10">
    <source>
        <dbReference type="Pfam" id="PF16916"/>
    </source>
</evidence>
<keyword evidence="5 8" id="KW-1133">Transmembrane helix</keyword>
<dbReference type="SUPFAM" id="SSF160240">
    <property type="entry name" value="Cation efflux protein cytoplasmic domain-like"/>
    <property type="match status" value="1"/>
</dbReference>
<comment type="subcellular location">
    <subcellularLocation>
        <location evidence="1">Membrane</location>
        <topology evidence="1">Multi-pass membrane protein</topology>
    </subcellularLocation>
</comment>
<comment type="similarity">
    <text evidence="2">Belongs to the cation diffusion facilitator (CDF) transporter (TC 2.A.4) family. SLC30A subfamily.</text>
</comment>
<keyword evidence="7 8" id="KW-0472">Membrane</keyword>
<dbReference type="InterPro" id="IPR050681">
    <property type="entry name" value="CDF/SLC30A"/>
</dbReference>
<dbReference type="InterPro" id="IPR002524">
    <property type="entry name" value="Cation_efflux"/>
</dbReference>
<evidence type="ECO:0000256" key="1">
    <source>
        <dbReference type="ARBA" id="ARBA00004141"/>
    </source>
</evidence>
<dbReference type="GO" id="GO:0005886">
    <property type="term" value="C:plasma membrane"/>
    <property type="evidence" value="ECO:0007669"/>
    <property type="project" value="TreeGrafter"/>
</dbReference>
<feature type="transmembrane region" description="Helical" evidence="8">
    <location>
        <begin position="155"/>
        <end position="180"/>
    </location>
</feature>